<dbReference type="InterPro" id="IPR036188">
    <property type="entry name" value="FAD/NAD-bd_sf"/>
</dbReference>
<feature type="domain" description="FAD/NAD(P)-binding" evidence="5">
    <location>
        <begin position="3"/>
        <end position="114"/>
    </location>
</feature>
<dbReference type="Proteomes" id="UP001597343">
    <property type="component" value="Unassembled WGS sequence"/>
</dbReference>
<evidence type="ECO:0000259" key="5">
    <source>
        <dbReference type="Pfam" id="PF07992"/>
    </source>
</evidence>
<protein>
    <submittedName>
        <fullName evidence="6">FAD-dependent oxidoreductase</fullName>
    </submittedName>
</protein>
<gene>
    <name evidence="6" type="ORF">ACFSOY_08215</name>
</gene>
<dbReference type="PRINTS" id="PR00469">
    <property type="entry name" value="PNDRDTASEII"/>
</dbReference>
<accession>A0ABW4ZX11</accession>
<dbReference type="PANTHER" id="PTHR48105">
    <property type="entry name" value="THIOREDOXIN REDUCTASE 1-RELATED-RELATED"/>
    <property type="match status" value="1"/>
</dbReference>
<comment type="cofactor">
    <cofactor evidence="1">
        <name>FAD</name>
        <dbReference type="ChEBI" id="CHEBI:57692"/>
    </cofactor>
</comment>
<sequence>MKYDVIVLGAGPAGLSAAMFLHDKEINTLVIGDGRTMMKSAWVSNYLGVREPFLGTDLVETALKQVQEDRGVTVLNETVTAIEYGEAEIKVVTEQGTYLAEQLILASGQGPGFATAELAGVELLENDEPFTKKKIKIDDRCRTSQKNVYATGIAVGIASQAIVAAGHGAQTALNLISDRVGNRVHVHQTPKRD</sequence>
<dbReference type="InterPro" id="IPR050097">
    <property type="entry name" value="Ferredoxin-NADP_redctase_2"/>
</dbReference>
<dbReference type="Pfam" id="PF07992">
    <property type="entry name" value="Pyr_redox_2"/>
    <property type="match status" value="1"/>
</dbReference>
<proteinExistence type="predicted"/>
<evidence type="ECO:0000256" key="2">
    <source>
        <dbReference type="ARBA" id="ARBA00011738"/>
    </source>
</evidence>
<dbReference type="SUPFAM" id="SSF51905">
    <property type="entry name" value="FAD/NAD(P)-binding domain"/>
    <property type="match status" value="1"/>
</dbReference>
<reference evidence="7" key="1">
    <citation type="journal article" date="2019" name="Int. J. Syst. Evol. Microbiol.">
        <title>The Global Catalogue of Microorganisms (GCM) 10K type strain sequencing project: providing services to taxonomists for standard genome sequencing and annotation.</title>
        <authorList>
            <consortium name="The Broad Institute Genomics Platform"/>
            <consortium name="The Broad Institute Genome Sequencing Center for Infectious Disease"/>
            <person name="Wu L."/>
            <person name="Ma J."/>
        </authorList>
    </citation>
    <scope>NUCLEOTIDE SEQUENCE [LARGE SCALE GENOMIC DNA]</scope>
    <source>
        <strain evidence="7">CGMCC 1.13574</strain>
    </source>
</reference>
<evidence type="ECO:0000313" key="6">
    <source>
        <dbReference type="EMBL" id="MFD2169978.1"/>
    </source>
</evidence>
<evidence type="ECO:0000256" key="4">
    <source>
        <dbReference type="ARBA" id="ARBA00023002"/>
    </source>
</evidence>
<dbReference type="PRINTS" id="PR00368">
    <property type="entry name" value="FADPNR"/>
</dbReference>
<evidence type="ECO:0000313" key="7">
    <source>
        <dbReference type="Proteomes" id="UP001597343"/>
    </source>
</evidence>
<dbReference type="Gene3D" id="3.50.50.60">
    <property type="entry name" value="FAD/NAD(P)-binding domain"/>
    <property type="match status" value="1"/>
</dbReference>
<evidence type="ECO:0000256" key="3">
    <source>
        <dbReference type="ARBA" id="ARBA00022630"/>
    </source>
</evidence>
<comment type="caution">
    <text evidence="6">The sequence shown here is derived from an EMBL/GenBank/DDBJ whole genome shotgun (WGS) entry which is preliminary data.</text>
</comment>
<dbReference type="EMBL" id="JBHUIO010000005">
    <property type="protein sequence ID" value="MFD2169978.1"/>
    <property type="molecule type" value="Genomic_DNA"/>
</dbReference>
<keyword evidence="3" id="KW-0285">Flavoprotein</keyword>
<organism evidence="6 7">
    <name type="scientific">Tumebacillus lipolyticus</name>
    <dbReference type="NCBI Taxonomy" id="1280370"/>
    <lineage>
        <taxon>Bacteria</taxon>
        <taxon>Bacillati</taxon>
        <taxon>Bacillota</taxon>
        <taxon>Bacilli</taxon>
        <taxon>Bacillales</taxon>
        <taxon>Alicyclobacillaceae</taxon>
        <taxon>Tumebacillus</taxon>
    </lineage>
</organism>
<keyword evidence="4" id="KW-0560">Oxidoreductase</keyword>
<dbReference type="InterPro" id="IPR023753">
    <property type="entry name" value="FAD/NAD-binding_dom"/>
</dbReference>
<evidence type="ECO:0000256" key="1">
    <source>
        <dbReference type="ARBA" id="ARBA00001974"/>
    </source>
</evidence>
<dbReference type="RefSeq" id="WP_386045549.1">
    <property type="nucleotide sequence ID" value="NZ_JBHUIO010000005.1"/>
</dbReference>
<name>A0ABW4ZX11_9BACL</name>
<comment type="subunit">
    <text evidence="2">Homodimer.</text>
</comment>
<keyword evidence="7" id="KW-1185">Reference proteome</keyword>